<keyword evidence="5" id="KW-0418">Kinase</keyword>
<evidence type="ECO:0000256" key="4">
    <source>
        <dbReference type="ARBA" id="ARBA00022679"/>
    </source>
</evidence>
<evidence type="ECO:0000256" key="6">
    <source>
        <dbReference type="ARBA" id="ARBA00023012"/>
    </source>
</evidence>
<evidence type="ECO:0000256" key="2">
    <source>
        <dbReference type="ARBA" id="ARBA00012438"/>
    </source>
</evidence>
<dbReference type="SMART" id="SM00091">
    <property type="entry name" value="PAS"/>
    <property type="match status" value="1"/>
</dbReference>
<dbReference type="Proteomes" id="UP000534783">
    <property type="component" value="Unassembled WGS sequence"/>
</dbReference>
<comment type="catalytic activity">
    <reaction evidence="1">
        <text>ATP + protein L-histidine = ADP + protein N-phospho-L-histidine.</text>
        <dbReference type="EC" id="2.7.13.3"/>
    </reaction>
</comment>
<dbReference type="Gene3D" id="3.30.450.40">
    <property type="match status" value="2"/>
</dbReference>
<dbReference type="CDD" id="cd16922">
    <property type="entry name" value="HATPase_EvgS-ArcB-TorS-like"/>
    <property type="match status" value="1"/>
</dbReference>
<dbReference type="InterPro" id="IPR000014">
    <property type="entry name" value="PAS"/>
</dbReference>
<proteinExistence type="predicted"/>
<dbReference type="InterPro" id="IPR050736">
    <property type="entry name" value="Sensor_HK_Regulatory"/>
</dbReference>
<evidence type="ECO:0000256" key="1">
    <source>
        <dbReference type="ARBA" id="ARBA00000085"/>
    </source>
</evidence>
<dbReference type="FunFam" id="3.30.565.10:FF:000010">
    <property type="entry name" value="Sensor histidine kinase RcsC"/>
    <property type="match status" value="1"/>
</dbReference>
<protein>
    <recommendedName>
        <fullName evidence="2">histidine kinase</fullName>
        <ecNumber evidence="2">2.7.13.3</ecNumber>
    </recommendedName>
</protein>
<accession>A0A7X6DRU8</accession>
<evidence type="ECO:0000259" key="9">
    <source>
        <dbReference type="PROSITE" id="PS50112"/>
    </source>
</evidence>
<evidence type="ECO:0000259" key="8">
    <source>
        <dbReference type="PROSITE" id="PS50109"/>
    </source>
</evidence>
<dbReference type="Gene3D" id="3.30.565.10">
    <property type="entry name" value="Histidine kinase-like ATPase, C-terminal domain"/>
    <property type="match status" value="1"/>
</dbReference>
<dbReference type="SUPFAM" id="SSF47384">
    <property type="entry name" value="Homodimeric domain of signal transducing histidine kinase"/>
    <property type="match status" value="1"/>
</dbReference>
<dbReference type="Gene3D" id="1.10.287.130">
    <property type="match status" value="1"/>
</dbReference>
<dbReference type="InterPro" id="IPR000700">
    <property type="entry name" value="PAS-assoc_C"/>
</dbReference>
<dbReference type="InterPro" id="IPR005467">
    <property type="entry name" value="His_kinase_dom"/>
</dbReference>
<dbReference type="SMART" id="SM00388">
    <property type="entry name" value="HisKA"/>
    <property type="match status" value="1"/>
</dbReference>
<feature type="compositionally biased region" description="Basic and acidic residues" evidence="7">
    <location>
        <begin position="1"/>
        <end position="10"/>
    </location>
</feature>
<dbReference type="InterPro" id="IPR003018">
    <property type="entry name" value="GAF"/>
</dbReference>
<feature type="domain" description="PAC" evidence="10">
    <location>
        <begin position="516"/>
        <end position="570"/>
    </location>
</feature>
<dbReference type="InterPro" id="IPR004358">
    <property type="entry name" value="Sig_transdc_His_kin-like_C"/>
</dbReference>
<dbReference type="NCBIfam" id="TIGR00229">
    <property type="entry name" value="sensory_box"/>
    <property type="match status" value="1"/>
</dbReference>
<dbReference type="SUPFAM" id="SSF55874">
    <property type="entry name" value="ATPase domain of HSP90 chaperone/DNA topoisomerase II/histidine kinase"/>
    <property type="match status" value="1"/>
</dbReference>
<dbReference type="Pfam" id="PF02518">
    <property type="entry name" value="HATPase_c"/>
    <property type="match status" value="1"/>
</dbReference>
<keyword evidence="3" id="KW-0597">Phosphoprotein</keyword>
<feature type="domain" description="Histidine kinase" evidence="8">
    <location>
        <begin position="588"/>
        <end position="808"/>
    </location>
</feature>
<organism evidence="11 12">
    <name type="scientific">Candidatus Manganitrophus noduliformans</name>
    <dbReference type="NCBI Taxonomy" id="2606439"/>
    <lineage>
        <taxon>Bacteria</taxon>
        <taxon>Pseudomonadati</taxon>
        <taxon>Nitrospirota</taxon>
        <taxon>Nitrospiria</taxon>
        <taxon>Candidatus Troglogloeales</taxon>
        <taxon>Candidatus Manganitrophaceae</taxon>
        <taxon>Candidatus Manganitrophus</taxon>
    </lineage>
</organism>
<dbReference type="FunFam" id="3.30.450.40:FF:000035">
    <property type="entry name" value="PAS sensor protein"/>
    <property type="match status" value="1"/>
</dbReference>
<dbReference type="PROSITE" id="PS50109">
    <property type="entry name" value="HIS_KIN"/>
    <property type="match status" value="1"/>
</dbReference>
<dbReference type="CDD" id="cd00130">
    <property type="entry name" value="PAS"/>
    <property type="match status" value="1"/>
</dbReference>
<evidence type="ECO:0000313" key="11">
    <source>
        <dbReference type="EMBL" id="NKE72212.1"/>
    </source>
</evidence>
<dbReference type="PANTHER" id="PTHR43711:SF1">
    <property type="entry name" value="HISTIDINE KINASE 1"/>
    <property type="match status" value="1"/>
</dbReference>
<dbReference type="PRINTS" id="PR00344">
    <property type="entry name" value="BCTRLSENSOR"/>
</dbReference>
<dbReference type="SUPFAM" id="SSF55785">
    <property type="entry name" value="PYP-like sensor domain (PAS domain)"/>
    <property type="match status" value="1"/>
</dbReference>
<dbReference type="PROSITE" id="PS50113">
    <property type="entry name" value="PAC"/>
    <property type="match status" value="1"/>
</dbReference>
<evidence type="ECO:0000256" key="3">
    <source>
        <dbReference type="ARBA" id="ARBA00022553"/>
    </source>
</evidence>
<evidence type="ECO:0000313" key="12">
    <source>
        <dbReference type="Proteomes" id="UP000534783"/>
    </source>
</evidence>
<keyword evidence="4" id="KW-0808">Transferase</keyword>
<reference evidence="11 12" key="1">
    <citation type="journal article" date="2020" name="Nature">
        <title>Bacterial chemolithoautotrophy via manganese oxidation.</title>
        <authorList>
            <person name="Yu H."/>
            <person name="Leadbetter J.R."/>
        </authorList>
    </citation>
    <scope>NUCLEOTIDE SEQUENCE [LARGE SCALE GENOMIC DNA]</scope>
    <source>
        <strain evidence="11 12">Mn-1</strain>
    </source>
</reference>
<name>A0A7X6DRU8_9BACT</name>
<dbReference type="InterPro" id="IPR035965">
    <property type="entry name" value="PAS-like_dom_sf"/>
</dbReference>
<feature type="domain" description="PAS" evidence="9">
    <location>
        <begin position="436"/>
        <end position="484"/>
    </location>
</feature>
<dbReference type="Pfam" id="PF01590">
    <property type="entry name" value="GAF"/>
    <property type="match status" value="2"/>
</dbReference>
<evidence type="ECO:0000259" key="10">
    <source>
        <dbReference type="PROSITE" id="PS50113"/>
    </source>
</evidence>
<dbReference type="InterPro" id="IPR029016">
    <property type="entry name" value="GAF-like_dom_sf"/>
</dbReference>
<keyword evidence="6" id="KW-0902">Two-component regulatory system</keyword>
<evidence type="ECO:0000256" key="7">
    <source>
        <dbReference type="SAM" id="MobiDB-lite"/>
    </source>
</evidence>
<dbReference type="EMBL" id="VTOW01000003">
    <property type="protein sequence ID" value="NKE72212.1"/>
    <property type="molecule type" value="Genomic_DNA"/>
</dbReference>
<comment type="caution">
    <text evidence="11">The sequence shown here is derived from an EMBL/GenBank/DDBJ whole genome shotgun (WGS) entry which is preliminary data.</text>
</comment>
<dbReference type="InterPro" id="IPR036890">
    <property type="entry name" value="HATPase_C_sf"/>
</dbReference>
<dbReference type="Pfam" id="PF13188">
    <property type="entry name" value="PAS_8"/>
    <property type="match status" value="1"/>
</dbReference>
<dbReference type="Gene3D" id="3.30.450.20">
    <property type="entry name" value="PAS domain"/>
    <property type="match status" value="1"/>
</dbReference>
<dbReference type="InterPro" id="IPR036097">
    <property type="entry name" value="HisK_dim/P_sf"/>
</dbReference>
<sequence>MKMDRDLEKLRSRKTSRSQETAEQTRKGIGKSFPSAHIKMNQENPIHQQWKQFMEGVPPEGGRGVILESWQRCRAQGVNPEQVLFQRIAEETLQRRLESNRELIEIAALHLDWISSSWTRLPHVLFLIDRDGIVLYVTGNDSELREKLHLIPGYDWSERQVGTNGAGTALSADQAISIIEMEHFARPFHAYTCTGAPIHLNGNGIGAIGFGTPGADDNPERVILTAHTAYVIEQELTHRRTARQAELMKAEATALLANSLDYKTTLSSVAHLVVPRFADWCLIDMVEEDQSLLRLAVAQADPSKNLLARDLQRQSLNQNVGVGAPQVIRIGQSELYPEVSDPLLRQAASDERHLTLIRGIHPKSVMVVPIAGRDRILGAITFISAESGRRYNPTDLALAEDLARRAALAIENARLYRAAQEEIAERKRVEGSLRQSEEKYRNLFETMAQGVVYHNAWGKIISVNPAAERILGLTLDQMPGRTSFDLSWRAIHEDGSHFPEESHPAIVALKTGKAVRNVVMGIFHPREEAYRWININAVPQFHPGEEKPYQVYTTFDDITERKRGEEDLKQKTREAEEANRAKSHFVSIISHELRTPLNAIIGYSGLLKRPNVAEDPAKGAERIDRIYYNAHILLELINNLLNLNRMEAGQMPVEAETVFLADVVGGIVENLRPMGEEKGLTVAFINEDGPLPIHSDSKKIEQIVTNLITNAIKFTDHGSVTIRLSDHSTEQRACIEVSDTGIGIGESDLPHLFEPFYQADPSDTRSYEGTGLGLSIVKKFTELLGGTVRVASALGAGATFKAILPYKMPHLRSKAA</sequence>
<dbReference type="GO" id="GO:0000155">
    <property type="term" value="F:phosphorelay sensor kinase activity"/>
    <property type="evidence" value="ECO:0007669"/>
    <property type="project" value="InterPro"/>
</dbReference>
<dbReference type="Pfam" id="PF00512">
    <property type="entry name" value="HisKA"/>
    <property type="match status" value="1"/>
</dbReference>
<dbReference type="PROSITE" id="PS50112">
    <property type="entry name" value="PAS"/>
    <property type="match status" value="1"/>
</dbReference>
<dbReference type="PANTHER" id="PTHR43711">
    <property type="entry name" value="TWO-COMPONENT HISTIDINE KINASE"/>
    <property type="match status" value="1"/>
</dbReference>
<evidence type="ECO:0000256" key="5">
    <source>
        <dbReference type="ARBA" id="ARBA00022777"/>
    </source>
</evidence>
<dbReference type="CDD" id="cd00082">
    <property type="entry name" value="HisKA"/>
    <property type="match status" value="1"/>
</dbReference>
<dbReference type="SUPFAM" id="SSF55781">
    <property type="entry name" value="GAF domain-like"/>
    <property type="match status" value="1"/>
</dbReference>
<dbReference type="SMART" id="SM00065">
    <property type="entry name" value="GAF"/>
    <property type="match status" value="1"/>
</dbReference>
<dbReference type="InterPro" id="IPR003661">
    <property type="entry name" value="HisK_dim/P_dom"/>
</dbReference>
<dbReference type="EC" id="2.7.13.3" evidence="2"/>
<dbReference type="SMART" id="SM00387">
    <property type="entry name" value="HATPase_c"/>
    <property type="match status" value="1"/>
</dbReference>
<dbReference type="InterPro" id="IPR003594">
    <property type="entry name" value="HATPase_dom"/>
</dbReference>
<dbReference type="AlphaFoldDB" id="A0A7X6DRU8"/>
<keyword evidence="12" id="KW-1185">Reference proteome</keyword>
<feature type="region of interest" description="Disordered" evidence="7">
    <location>
        <begin position="1"/>
        <end position="35"/>
    </location>
</feature>
<gene>
    <name evidence="11" type="ORF">MNODULE_15795</name>
</gene>